<comment type="similarity">
    <text evidence="1">Belongs to the trichodiene synthase family.</text>
</comment>
<evidence type="ECO:0000313" key="3">
    <source>
        <dbReference type="EMBL" id="KAK5631471.1"/>
    </source>
</evidence>
<accession>A0AAN7URK4</accession>
<keyword evidence="2" id="KW-0456">Lyase</keyword>
<keyword evidence="4" id="KW-1185">Reference proteome</keyword>
<evidence type="ECO:0000313" key="4">
    <source>
        <dbReference type="Proteomes" id="UP001305414"/>
    </source>
</evidence>
<gene>
    <name evidence="3" type="ORF">RRF57_007185</name>
</gene>
<dbReference type="Gene3D" id="1.10.600.10">
    <property type="entry name" value="Farnesyl Diphosphate Synthase"/>
    <property type="match status" value="1"/>
</dbReference>
<dbReference type="SFLD" id="SFLDS00005">
    <property type="entry name" value="Isoprenoid_Synthase_Type_I"/>
    <property type="match status" value="1"/>
</dbReference>
<dbReference type="InterPro" id="IPR024652">
    <property type="entry name" value="Trichodiene_synth"/>
</dbReference>
<evidence type="ECO:0000256" key="2">
    <source>
        <dbReference type="ARBA" id="ARBA00023239"/>
    </source>
</evidence>
<dbReference type="EMBL" id="JAWHQM010000019">
    <property type="protein sequence ID" value="KAK5631471.1"/>
    <property type="molecule type" value="Genomic_DNA"/>
</dbReference>
<dbReference type="InterPro" id="IPR008949">
    <property type="entry name" value="Isoprenoid_synthase_dom_sf"/>
</dbReference>
<evidence type="ECO:0008006" key="5">
    <source>
        <dbReference type="Google" id="ProtNLM"/>
    </source>
</evidence>
<dbReference type="SUPFAM" id="SSF48576">
    <property type="entry name" value="Terpenoid synthases"/>
    <property type="match status" value="1"/>
</dbReference>
<proteinExistence type="inferred from homology"/>
<dbReference type="Proteomes" id="UP001305414">
    <property type="component" value="Unassembled WGS sequence"/>
</dbReference>
<evidence type="ECO:0000256" key="1">
    <source>
        <dbReference type="ARBA" id="ARBA00007946"/>
    </source>
</evidence>
<dbReference type="GO" id="GO:0016838">
    <property type="term" value="F:carbon-oxygen lyase activity, acting on phosphates"/>
    <property type="evidence" value="ECO:0007669"/>
    <property type="project" value="InterPro"/>
</dbReference>
<dbReference type="Pfam" id="PF06330">
    <property type="entry name" value="TRI5"/>
    <property type="match status" value="1"/>
</dbReference>
<dbReference type="SFLD" id="SFLDG01021">
    <property type="entry name" value="Trichodiene_Synthase_Like"/>
    <property type="match status" value="1"/>
</dbReference>
<organism evidence="3 4">
    <name type="scientific">Xylaria bambusicola</name>
    <dbReference type="NCBI Taxonomy" id="326684"/>
    <lineage>
        <taxon>Eukaryota</taxon>
        <taxon>Fungi</taxon>
        <taxon>Dikarya</taxon>
        <taxon>Ascomycota</taxon>
        <taxon>Pezizomycotina</taxon>
        <taxon>Sordariomycetes</taxon>
        <taxon>Xylariomycetidae</taxon>
        <taxon>Xylariales</taxon>
        <taxon>Xylariaceae</taxon>
        <taxon>Xylaria</taxon>
    </lineage>
</organism>
<comment type="caution">
    <text evidence="3">The sequence shown here is derived from an EMBL/GenBank/DDBJ whole genome shotgun (WGS) entry which is preliminary data.</text>
</comment>
<protein>
    <recommendedName>
        <fullName evidence="5">Trichodiene synthase</fullName>
    </recommendedName>
</protein>
<reference evidence="3 4" key="1">
    <citation type="submission" date="2023-10" db="EMBL/GenBank/DDBJ databases">
        <title>Draft genome sequence of Xylaria bambusicola isolate GMP-LS, the root and basal stem rot pathogen of sugarcane in Indonesia.</title>
        <authorList>
            <person name="Selvaraj P."/>
            <person name="Muralishankar V."/>
            <person name="Muruganantham S."/>
            <person name="Sp S."/>
            <person name="Haryani S."/>
            <person name="Lau K.J.X."/>
            <person name="Naqvi N.I."/>
        </authorList>
    </citation>
    <scope>NUCLEOTIDE SEQUENCE [LARGE SCALE GENOMIC DNA]</scope>
    <source>
        <strain evidence="3">GMP-LS</strain>
    </source>
</reference>
<sequence length="377" mass="43060">MRRLVSSQKEEEGMGVTPIVDLVATQFPKMIITQHLPAQQQKQLAAAAVEPKLPEASSATTDIGRILRPLIAQFDADLNYTGAKSGDDLEGLLRGMHEQALKIGIPYVEGSHSWYSFNVGVYYAHLCYPSHPLDVRVYTGIYTWLAVLVDDGACKDPKLWQDFMIRFQTGLEQISPLAQAWADYLRLSYKYYSPIVANFIITSSLNFTNANALEGSELPRMSRTKGGKNWPYYLRDKDGVSEAYVWMTFPKAMYPDISMYMEAIPDMNKYISFTNDILSFYKEEKAGEKDNYMHNRAFYSGKDIYTVFGEVIQEDVAAHHRIEVVLCGREPYAKAWHEHAMGFVAMHKAMERYRLRELGLGERYTDALGRMTSTRQR</sequence>
<name>A0AAN7URK4_9PEZI</name>
<dbReference type="AlphaFoldDB" id="A0AAN7URK4"/>